<sequence>MTNAHRRFNSIDILQVEGAEVTDPEEIKNSIVSFYQELYKESENWRPDFTLQGNTRISTEEQVWLERQFEEDEILEGLNQCAIEKAPGPDGFPMSFFITFWEMLKTDILLTLRNFHSQQGFKKSFNATFVALIPKKQKYGQNGQWCTDESTDTYGVGLWRTIRIRTFTGTTNEPDIIKWRHNTDGKFLVNRVYKRGLLEMTERDRGPWKATWRKGEGAKARRDGGKLSQLAYGGPYGRKGMREFSKEDQTPFNRSKGNAFLLYVFGVKSNV</sequence>
<name>A0AAF1A3A6_SOLVR</name>
<evidence type="ECO:0000313" key="2">
    <source>
        <dbReference type="Proteomes" id="UP001234989"/>
    </source>
</evidence>
<protein>
    <submittedName>
        <fullName evidence="1">Uncharacterized protein</fullName>
    </submittedName>
</protein>
<evidence type="ECO:0000313" key="1">
    <source>
        <dbReference type="EMBL" id="WMV59598.1"/>
    </source>
</evidence>
<proteinExistence type="predicted"/>
<reference evidence="1" key="1">
    <citation type="submission" date="2023-08" db="EMBL/GenBank/DDBJ databases">
        <title>A de novo genome assembly of Solanum verrucosum Schlechtendal, a Mexican diploid species geographically isolated from the other diploid A-genome species in potato relatives.</title>
        <authorList>
            <person name="Hosaka K."/>
        </authorList>
    </citation>
    <scope>NUCLEOTIDE SEQUENCE</scope>
    <source>
        <tissue evidence="1">Young leaves</tissue>
    </source>
</reference>
<dbReference type="Proteomes" id="UP001234989">
    <property type="component" value="Chromosome 12"/>
</dbReference>
<gene>
    <name evidence="1" type="ORF">MTR67_052983</name>
</gene>
<dbReference type="EMBL" id="CP133623">
    <property type="protein sequence ID" value="WMV59598.1"/>
    <property type="molecule type" value="Genomic_DNA"/>
</dbReference>
<accession>A0AAF1A3A6</accession>
<dbReference type="AlphaFoldDB" id="A0AAF1A3A6"/>
<organism evidence="1 2">
    <name type="scientific">Solanum verrucosum</name>
    <dbReference type="NCBI Taxonomy" id="315347"/>
    <lineage>
        <taxon>Eukaryota</taxon>
        <taxon>Viridiplantae</taxon>
        <taxon>Streptophyta</taxon>
        <taxon>Embryophyta</taxon>
        <taxon>Tracheophyta</taxon>
        <taxon>Spermatophyta</taxon>
        <taxon>Magnoliopsida</taxon>
        <taxon>eudicotyledons</taxon>
        <taxon>Gunneridae</taxon>
        <taxon>Pentapetalae</taxon>
        <taxon>asterids</taxon>
        <taxon>lamiids</taxon>
        <taxon>Solanales</taxon>
        <taxon>Solanaceae</taxon>
        <taxon>Solanoideae</taxon>
        <taxon>Solaneae</taxon>
        <taxon>Solanum</taxon>
    </lineage>
</organism>
<keyword evidence="2" id="KW-1185">Reference proteome</keyword>